<dbReference type="SUPFAM" id="SSF50891">
    <property type="entry name" value="Cyclophilin-like"/>
    <property type="match status" value="1"/>
</dbReference>
<evidence type="ECO:0000256" key="3">
    <source>
        <dbReference type="ARBA" id="ARBA00022840"/>
    </source>
</evidence>
<dbReference type="EMBL" id="QKYV01000006">
    <property type="protein sequence ID" value="PZW39190.1"/>
    <property type="molecule type" value="Genomic_DNA"/>
</dbReference>
<keyword evidence="1" id="KW-0547">Nucleotide-binding</keyword>
<dbReference type="InterPro" id="IPR029000">
    <property type="entry name" value="Cyclophilin-like_dom_sf"/>
</dbReference>
<dbReference type="Pfam" id="PF02682">
    <property type="entry name" value="CT_C_D"/>
    <property type="match status" value="1"/>
</dbReference>
<keyword evidence="4" id="KW-0472">Membrane</keyword>
<keyword evidence="2" id="KW-0378">Hydrolase</keyword>
<evidence type="ECO:0000313" key="6">
    <source>
        <dbReference type="EMBL" id="PZW39190.1"/>
    </source>
</evidence>
<keyword evidence="3" id="KW-0067">ATP-binding</keyword>
<keyword evidence="4" id="KW-1133">Transmembrane helix</keyword>
<comment type="caution">
    <text evidence="6">The sequence shown here is derived from an EMBL/GenBank/DDBJ whole genome shotgun (WGS) entry which is preliminary data.</text>
</comment>
<dbReference type="InterPro" id="IPR003833">
    <property type="entry name" value="CT_C_D"/>
</dbReference>
<evidence type="ECO:0000313" key="7">
    <source>
        <dbReference type="Proteomes" id="UP000249542"/>
    </source>
</evidence>
<dbReference type="Proteomes" id="UP000249542">
    <property type="component" value="Unassembled WGS sequence"/>
</dbReference>
<reference evidence="6 7" key="1">
    <citation type="submission" date="2018-06" db="EMBL/GenBank/DDBJ databases">
        <title>Genomic Encyclopedia of Archaeal and Bacterial Type Strains, Phase II (KMG-II): from individual species to whole genera.</title>
        <authorList>
            <person name="Goeker M."/>
        </authorList>
    </citation>
    <scope>NUCLEOTIDE SEQUENCE [LARGE SCALE GENOMIC DNA]</scope>
    <source>
        <strain evidence="6 7">DSM 15361</strain>
    </source>
</reference>
<dbReference type="SMART" id="SM00796">
    <property type="entry name" value="AHS1"/>
    <property type="match status" value="1"/>
</dbReference>
<dbReference type="NCBIfam" id="TIGR00370">
    <property type="entry name" value="5-oxoprolinase subunit PxpB"/>
    <property type="match status" value="1"/>
</dbReference>
<dbReference type="Gene3D" id="2.40.100.10">
    <property type="entry name" value="Cyclophilin-like"/>
    <property type="match status" value="1"/>
</dbReference>
<evidence type="ECO:0000256" key="2">
    <source>
        <dbReference type="ARBA" id="ARBA00022801"/>
    </source>
</evidence>
<feature type="domain" description="Carboxyltransferase" evidence="5">
    <location>
        <begin position="6"/>
        <end position="207"/>
    </location>
</feature>
<dbReference type="PANTHER" id="PTHR34698">
    <property type="entry name" value="5-OXOPROLINASE SUBUNIT B"/>
    <property type="match status" value="1"/>
</dbReference>
<dbReference type="GO" id="GO:0016787">
    <property type="term" value="F:hydrolase activity"/>
    <property type="evidence" value="ECO:0007669"/>
    <property type="project" value="UniProtKB-KW"/>
</dbReference>
<dbReference type="SUPFAM" id="SSF160467">
    <property type="entry name" value="PH0987 N-terminal domain-like"/>
    <property type="match status" value="1"/>
</dbReference>
<dbReference type="Gene3D" id="3.30.1360.40">
    <property type="match status" value="1"/>
</dbReference>
<evidence type="ECO:0000256" key="4">
    <source>
        <dbReference type="SAM" id="Phobius"/>
    </source>
</evidence>
<gene>
    <name evidence="6" type="ORF">LX95_02332</name>
</gene>
<evidence type="ECO:0000259" key="5">
    <source>
        <dbReference type="SMART" id="SM00796"/>
    </source>
</evidence>
<accession>A0A2W7JUR4</accession>
<dbReference type="PANTHER" id="PTHR34698:SF2">
    <property type="entry name" value="5-OXOPROLINASE SUBUNIT B"/>
    <property type="match status" value="1"/>
</dbReference>
<dbReference type="RefSeq" id="WP_111541609.1">
    <property type="nucleotide sequence ID" value="NZ_QKYV01000006.1"/>
</dbReference>
<dbReference type="AlphaFoldDB" id="A0A2W7JUR4"/>
<proteinExistence type="predicted"/>
<feature type="transmembrane region" description="Helical" evidence="4">
    <location>
        <begin position="127"/>
        <end position="147"/>
    </location>
</feature>
<sequence>MNIDKLQFKQLGKQAILILWEDKMNETTLSEILFAKKKIEEIKVKEIVEVNNTYNSLIINYVFTINNIYNETSVLKDLLEKANIDKIYEGSKYILPVCYHKKFSLDLEEVCVQKKLEVEEFISTHTIPIYTLYFMGFLPGFLYLGGLPKSLQISRKKTPRLKVEKGSVGIGEKQTGIYPQISAGGWQIIGNCPVTLFDASLKKPTPFSAGDQIKFKAVNLEEHQDILNKIELGKYQLEKVKEWE</sequence>
<keyword evidence="7" id="KW-1185">Reference proteome</keyword>
<organism evidence="6 7">
    <name type="scientific">Mesonia algae</name>
    <dbReference type="NCBI Taxonomy" id="213248"/>
    <lineage>
        <taxon>Bacteria</taxon>
        <taxon>Pseudomonadati</taxon>
        <taxon>Bacteroidota</taxon>
        <taxon>Flavobacteriia</taxon>
        <taxon>Flavobacteriales</taxon>
        <taxon>Flavobacteriaceae</taxon>
        <taxon>Mesonia</taxon>
    </lineage>
</organism>
<keyword evidence="4" id="KW-0812">Transmembrane</keyword>
<protein>
    <submittedName>
        <fullName evidence="6">Inhibitor of KinA</fullName>
    </submittedName>
</protein>
<name>A0A2W7JUR4_9FLAO</name>
<evidence type="ECO:0000256" key="1">
    <source>
        <dbReference type="ARBA" id="ARBA00022741"/>
    </source>
</evidence>
<dbReference type="GO" id="GO:0005524">
    <property type="term" value="F:ATP binding"/>
    <property type="evidence" value="ECO:0007669"/>
    <property type="project" value="UniProtKB-KW"/>
</dbReference>
<dbReference type="InterPro" id="IPR010016">
    <property type="entry name" value="PxpB"/>
</dbReference>